<feature type="compositionally biased region" description="Basic and acidic residues" evidence="1">
    <location>
        <begin position="30"/>
        <end position="39"/>
    </location>
</feature>
<dbReference type="EMBL" id="FOJN01000011">
    <property type="protein sequence ID" value="SFA57007.1"/>
    <property type="molecule type" value="Genomic_DNA"/>
</dbReference>
<dbReference type="Pfam" id="PF21962">
    <property type="entry name" value="DUF6924"/>
    <property type="match status" value="1"/>
</dbReference>
<feature type="region of interest" description="Disordered" evidence="1">
    <location>
        <begin position="29"/>
        <end position="53"/>
    </location>
</feature>
<evidence type="ECO:0000259" key="2">
    <source>
        <dbReference type="Pfam" id="PF21962"/>
    </source>
</evidence>
<sequence length="249" mass="26858">MPHDIPDDGSVLVRTWFGDDAAWNAVVAETRGDGDDPAKESGTSPFTAVDDRDFDGATTGQVIQAARSHSSSYLFLADRITLTDPEHPVLVVDLDDSQADSPATVRVASYQLGDVESNLATANVDFAEFRSAADADGVFRGFRVTVEQRHIEKGQILDAIPESPGAETLELLRSDLENTFSVYPNSRSVQLPAIRIADLRSRRAELLAGTFPYGRTPFGYADMVRFCDAGGPAWGLHLPKRSTISGSAA</sequence>
<proteinExistence type="predicted"/>
<dbReference type="InterPro" id="IPR053832">
    <property type="entry name" value="DUF6924"/>
</dbReference>
<evidence type="ECO:0000313" key="4">
    <source>
        <dbReference type="Proteomes" id="UP000182054"/>
    </source>
</evidence>
<name>A0A1I0TZD3_9NOCA</name>
<gene>
    <name evidence="3" type="ORF">SAMN05444374_11154</name>
</gene>
<feature type="domain" description="DUF6924" evidence="2">
    <location>
        <begin position="10"/>
        <end position="142"/>
    </location>
</feature>
<accession>A0A1I0TZD3</accession>
<reference evidence="3 4" key="1">
    <citation type="submission" date="2016-10" db="EMBL/GenBank/DDBJ databases">
        <authorList>
            <person name="de Groot N.N."/>
        </authorList>
    </citation>
    <scope>NUCLEOTIDE SEQUENCE [LARGE SCALE GENOMIC DNA]</scope>
    <source>
        <strain evidence="3 4">DSM 44908</strain>
    </source>
</reference>
<evidence type="ECO:0000313" key="3">
    <source>
        <dbReference type="EMBL" id="SFA57007.1"/>
    </source>
</evidence>
<protein>
    <recommendedName>
        <fullName evidence="2">DUF6924 domain-containing protein</fullName>
    </recommendedName>
</protein>
<organism evidence="3 4">
    <name type="scientific">Rhodococcoides kroppenstedtii</name>
    <dbReference type="NCBI Taxonomy" id="293050"/>
    <lineage>
        <taxon>Bacteria</taxon>
        <taxon>Bacillati</taxon>
        <taxon>Actinomycetota</taxon>
        <taxon>Actinomycetes</taxon>
        <taxon>Mycobacteriales</taxon>
        <taxon>Nocardiaceae</taxon>
        <taxon>Rhodococcoides</taxon>
    </lineage>
</organism>
<dbReference type="AlphaFoldDB" id="A0A1I0TZD3"/>
<dbReference type="Proteomes" id="UP000182054">
    <property type="component" value="Unassembled WGS sequence"/>
</dbReference>
<evidence type="ECO:0000256" key="1">
    <source>
        <dbReference type="SAM" id="MobiDB-lite"/>
    </source>
</evidence>